<dbReference type="EMBL" id="CCKQ01012564">
    <property type="protein sequence ID" value="CDW84195.1"/>
    <property type="molecule type" value="Genomic_DNA"/>
</dbReference>
<dbReference type="InParanoid" id="A0A078AP97"/>
<sequence>MEYSQMYIDSIVSAEFQNDIINERDDGVSIQDKFQKYNLVSKGSILMHNKGNNLQRNHLQINRIQQQQQSLRQMSQQNFPYTHCEMDQVFSFQNGQSQISIKESQHIQFTFNKMPSSVIGPGGTQYYDCQDEILHNMNNSQTLLHGNNSDQLIIRNRGNNSSFKQRRREIANAEQQQRCKSLESQNKICEIFTPIKNNFQSTNTKNYELKQNCLKKANMNELREEEKESDSYRSPDSQTLQKHQGTSKYRNHQNRIIMSKKDDSNQFILEALSQLDKKEKIDRGNSLQKTSTKESSWLNQIYSDTKDKLLTLSKLQSLIRTSLNN</sequence>
<feature type="compositionally biased region" description="Polar residues" evidence="1">
    <location>
        <begin position="234"/>
        <end position="248"/>
    </location>
</feature>
<keyword evidence="3" id="KW-1185">Reference proteome</keyword>
<reference evidence="2 3" key="1">
    <citation type="submission" date="2014-06" db="EMBL/GenBank/DDBJ databases">
        <authorList>
            <person name="Swart Estienne"/>
        </authorList>
    </citation>
    <scope>NUCLEOTIDE SEQUENCE [LARGE SCALE GENOMIC DNA]</scope>
    <source>
        <strain evidence="2 3">130c</strain>
    </source>
</reference>
<evidence type="ECO:0000256" key="1">
    <source>
        <dbReference type="SAM" id="MobiDB-lite"/>
    </source>
</evidence>
<organism evidence="2 3">
    <name type="scientific">Stylonychia lemnae</name>
    <name type="common">Ciliate</name>
    <dbReference type="NCBI Taxonomy" id="5949"/>
    <lineage>
        <taxon>Eukaryota</taxon>
        <taxon>Sar</taxon>
        <taxon>Alveolata</taxon>
        <taxon>Ciliophora</taxon>
        <taxon>Intramacronucleata</taxon>
        <taxon>Spirotrichea</taxon>
        <taxon>Stichotrichia</taxon>
        <taxon>Sporadotrichida</taxon>
        <taxon>Oxytrichidae</taxon>
        <taxon>Stylonychinae</taxon>
        <taxon>Stylonychia</taxon>
    </lineage>
</organism>
<accession>A0A078AP97</accession>
<feature type="compositionally biased region" description="Basic and acidic residues" evidence="1">
    <location>
        <begin position="221"/>
        <end position="233"/>
    </location>
</feature>
<evidence type="ECO:0000313" key="3">
    <source>
        <dbReference type="Proteomes" id="UP000039865"/>
    </source>
</evidence>
<dbReference type="AlphaFoldDB" id="A0A078AP97"/>
<gene>
    <name evidence="2" type="primary">Contig6329.g6781</name>
    <name evidence="2" type="ORF">STYLEM_13252</name>
</gene>
<protein>
    <submittedName>
        <fullName evidence="2">Uncharacterized protein</fullName>
    </submittedName>
</protein>
<proteinExistence type="predicted"/>
<feature type="region of interest" description="Disordered" evidence="1">
    <location>
        <begin position="221"/>
        <end position="253"/>
    </location>
</feature>
<dbReference type="Proteomes" id="UP000039865">
    <property type="component" value="Unassembled WGS sequence"/>
</dbReference>
<name>A0A078AP97_STYLE</name>
<evidence type="ECO:0000313" key="2">
    <source>
        <dbReference type="EMBL" id="CDW84195.1"/>
    </source>
</evidence>